<dbReference type="InterPro" id="IPR006076">
    <property type="entry name" value="FAD-dep_OxRdtase"/>
</dbReference>
<dbReference type="Gene3D" id="3.30.9.10">
    <property type="entry name" value="D-Amino Acid Oxidase, subunit A, domain 2"/>
    <property type="match status" value="1"/>
</dbReference>
<dbReference type="SUPFAM" id="SSF54373">
    <property type="entry name" value="FAD-linked reductases, C-terminal domain"/>
    <property type="match status" value="1"/>
</dbReference>
<dbReference type="Proteomes" id="UP000308705">
    <property type="component" value="Unassembled WGS sequence"/>
</dbReference>
<organism evidence="6 7">
    <name type="scientific">Herbidospora galbida</name>
    <dbReference type="NCBI Taxonomy" id="2575442"/>
    <lineage>
        <taxon>Bacteria</taxon>
        <taxon>Bacillati</taxon>
        <taxon>Actinomycetota</taxon>
        <taxon>Actinomycetes</taxon>
        <taxon>Streptosporangiales</taxon>
        <taxon>Streptosporangiaceae</taxon>
        <taxon>Herbidospora</taxon>
    </lineage>
</organism>
<reference evidence="6 7" key="1">
    <citation type="submission" date="2019-04" db="EMBL/GenBank/DDBJ databases">
        <title>Herbidospora sp. NEAU-GS14.nov., a novel actinomycete isolated from soil.</title>
        <authorList>
            <person name="Han L."/>
        </authorList>
    </citation>
    <scope>NUCLEOTIDE SEQUENCE [LARGE SCALE GENOMIC DNA]</scope>
    <source>
        <strain evidence="6 7">NEAU-GS14</strain>
    </source>
</reference>
<name>A0A4U3MBW3_9ACTN</name>
<dbReference type="EMBL" id="SZQA01000030">
    <property type="protein sequence ID" value="TKK85106.1"/>
    <property type="molecule type" value="Genomic_DNA"/>
</dbReference>
<evidence type="ECO:0000259" key="5">
    <source>
        <dbReference type="Pfam" id="PF01266"/>
    </source>
</evidence>
<feature type="domain" description="FAD dependent oxidoreductase" evidence="5">
    <location>
        <begin position="17"/>
        <end position="348"/>
    </location>
</feature>
<comment type="cofactor">
    <cofactor evidence="1">
        <name>FAD</name>
        <dbReference type="ChEBI" id="CHEBI:57692"/>
    </cofactor>
</comment>
<dbReference type="AlphaFoldDB" id="A0A4U3MBW3"/>
<dbReference type="PANTHER" id="PTHR10961:SF7">
    <property type="entry name" value="FAD DEPENDENT OXIDOREDUCTASE DOMAIN-CONTAINING PROTEIN"/>
    <property type="match status" value="1"/>
</dbReference>
<proteinExistence type="predicted"/>
<dbReference type="InterPro" id="IPR036188">
    <property type="entry name" value="FAD/NAD-bd_sf"/>
</dbReference>
<dbReference type="SUPFAM" id="SSF51905">
    <property type="entry name" value="FAD/NAD(P)-binding domain"/>
    <property type="match status" value="1"/>
</dbReference>
<evidence type="ECO:0000313" key="7">
    <source>
        <dbReference type="Proteomes" id="UP000308705"/>
    </source>
</evidence>
<sequence length="378" mass="41007">MCRLNSHGDDYETVQNVIVVGAGIWGASLALRLAESGRRVTLIERLDADDPRRASAGETRLVRSAHGTSEFYSQMAWESTREWLALNERVGEQIFLPQGLMWFGREADGWEVRSAEVLKDLDIPCTLLDPAEAALFYPEMRHDDLATVLYEPEAGVVRARRATEVVTGLAQDAGVTLVRGTARPAGRGVVVDGERTGADQVVWACGAWLPGLFHGLPITVTRQDTTHFAADWTGVPAFCDYSGSAYGHGDIDGHGMKITSDVEGEPGFDPESPRGEILAASEQRARDYLARRFPSLAEVPLGLTQVCQYALTPDAEWVVAEIEDGVWVMGGDSGHGFKHAPVLAARLTSVLNGEAAVDPRFGLHPRESARGLRTSGET</sequence>
<dbReference type="PANTHER" id="PTHR10961">
    <property type="entry name" value="PEROXISOMAL SARCOSINE OXIDASE"/>
    <property type="match status" value="1"/>
</dbReference>
<keyword evidence="3" id="KW-0274">FAD</keyword>
<keyword evidence="7" id="KW-1185">Reference proteome</keyword>
<keyword evidence="4" id="KW-0560">Oxidoreductase</keyword>
<dbReference type="Pfam" id="PF01266">
    <property type="entry name" value="DAO"/>
    <property type="match status" value="1"/>
</dbReference>
<keyword evidence="2" id="KW-0285">Flavoprotein</keyword>
<protein>
    <submittedName>
        <fullName evidence="6">FAD-dependent oxidoreductase</fullName>
    </submittedName>
</protein>
<dbReference type="OrthoDB" id="9806452at2"/>
<comment type="caution">
    <text evidence="6">The sequence shown here is derived from an EMBL/GenBank/DDBJ whole genome shotgun (WGS) entry which is preliminary data.</text>
</comment>
<accession>A0A4U3MBW3</accession>
<evidence type="ECO:0000256" key="2">
    <source>
        <dbReference type="ARBA" id="ARBA00022630"/>
    </source>
</evidence>
<dbReference type="Gene3D" id="3.50.50.60">
    <property type="entry name" value="FAD/NAD(P)-binding domain"/>
    <property type="match status" value="1"/>
</dbReference>
<evidence type="ECO:0000256" key="3">
    <source>
        <dbReference type="ARBA" id="ARBA00022827"/>
    </source>
</evidence>
<dbReference type="InterPro" id="IPR045170">
    <property type="entry name" value="MTOX"/>
</dbReference>
<gene>
    <name evidence="6" type="ORF">FDA94_27180</name>
</gene>
<evidence type="ECO:0000256" key="1">
    <source>
        <dbReference type="ARBA" id="ARBA00001974"/>
    </source>
</evidence>
<dbReference type="GO" id="GO:0008115">
    <property type="term" value="F:sarcosine oxidase activity"/>
    <property type="evidence" value="ECO:0007669"/>
    <property type="project" value="TreeGrafter"/>
</dbReference>
<evidence type="ECO:0000313" key="6">
    <source>
        <dbReference type="EMBL" id="TKK85106.1"/>
    </source>
</evidence>
<dbReference type="GO" id="GO:0050660">
    <property type="term" value="F:flavin adenine dinucleotide binding"/>
    <property type="evidence" value="ECO:0007669"/>
    <property type="project" value="InterPro"/>
</dbReference>
<evidence type="ECO:0000256" key="4">
    <source>
        <dbReference type="ARBA" id="ARBA00023002"/>
    </source>
</evidence>